<name>A0A2N5SWY6_9BASI</name>
<evidence type="ECO:0000256" key="1">
    <source>
        <dbReference type="SAM" id="MobiDB-lite"/>
    </source>
</evidence>
<feature type="region of interest" description="Disordered" evidence="1">
    <location>
        <begin position="1"/>
        <end position="21"/>
    </location>
</feature>
<sequence>MGHPHPHPLGQTGQVPAGTWPCNGEYTEQKVAAIAEAARRARLQPARQARLQPACRARLERCRDKYTPVEVRRDFTELRAEEITGWLGAAPDPNRTVQRNARPPREWGFNLCVIFPGRIMQGPRDRGTAVKQTGWHSIISQGSHGAPTPWGLNRVETGQHHKASLGPALPRGHTA</sequence>
<evidence type="ECO:0000313" key="2">
    <source>
        <dbReference type="EMBL" id="PLW17737.1"/>
    </source>
</evidence>
<dbReference type="AlphaFoldDB" id="A0A2N5SWY6"/>
<comment type="caution">
    <text evidence="2">The sequence shown here is derived from an EMBL/GenBank/DDBJ whole genome shotgun (WGS) entry which is preliminary data.</text>
</comment>
<organism evidence="2 3">
    <name type="scientific">Puccinia coronata f. sp. avenae</name>
    <dbReference type="NCBI Taxonomy" id="200324"/>
    <lineage>
        <taxon>Eukaryota</taxon>
        <taxon>Fungi</taxon>
        <taxon>Dikarya</taxon>
        <taxon>Basidiomycota</taxon>
        <taxon>Pucciniomycotina</taxon>
        <taxon>Pucciniomycetes</taxon>
        <taxon>Pucciniales</taxon>
        <taxon>Pucciniaceae</taxon>
        <taxon>Puccinia</taxon>
    </lineage>
</organism>
<protein>
    <submittedName>
        <fullName evidence="2">Uncharacterized protein</fullName>
    </submittedName>
</protein>
<reference evidence="2 3" key="1">
    <citation type="submission" date="2017-11" db="EMBL/GenBank/DDBJ databases">
        <title>De novo assembly and phasing of dikaryotic genomes from two isolates of Puccinia coronata f. sp. avenae, the causal agent of oat crown rust.</title>
        <authorList>
            <person name="Miller M.E."/>
            <person name="Zhang Y."/>
            <person name="Omidvar V."/>
            <person name="Sperschneider J."/>
            <person name="Schwessinger B."/>
            <person name="Raley C."/>
            <person name="Palmer J.M."/>
            <person name="Garnica D."/>
            <person name="Upadhyaya N."/>
            <person name="Rathjen J."/>
            <person name="Taylor J.M."/>
            <person name="Park R.F."/>
            <person name="Dodds P.N."/>
            <person name="Hirsch C.D."/>
            <person name="Kianian S.F."/>
            <person name="Figueroa M."/>
        </authorList>
    </citation>
    <scope>NUCLEOTIDE SEQUENCE [LARGE SCALE GENOMIC DNA]</scope>
    <source>
        <strain evidence="2">12NC29</strain>
    </source>
</reference>
<evidence type="ECO:0000313" key="3">
    <source>
        <dbReference type="Proteomes" id="UP000235388"/>
    </source>
</evidence>
<keyword evidence="3" id="KW-1185">Reference proteome</keyword>
<gene>
    <name evidence="2" type="ORF">PCANC_09069</name>
</gene>
<proteinExistence type="predicted"/>
<accession>A0A2N5SWY6</accession>
<dbReference type="Proteomes" id="UP000235388">
    <property type="component" value="Unassembled WGS sequence"/>
</dbReference>
<dbReference type="EMBL" id="PGCJ01000844">
    <property type="protein sequence ID" value="PLW17737.1"/>
    <property type="molecule type" value="Genomic_DNA"/>
</dbReference>